<gene>
    <name evidence="12" type="ORF">ACEWY4_009192</name>
</gene>
<feature type="transmembrane region" description="Helical" evidence="10">
    <location>
        <begin position="148"/>
        <end position="168"/>
    </location>
</feature>
<feature type="transmembrane region" description="Helical" evidence="10">
    <location>
        <begin position="33"/>
        <end position="57"/>
    </location>
</feature>
<sequence length="290" mass="32928">MGLTKGVENPVMLCFPLQNSSCIKGLRSDVEYILLYAILLVVSSLTVFLNLLVIISVLHFKQLHTPTNLLILSLAVADFLMGLVVIPVDGRTFIETCWYFGDFLCTVFPVVMYTIFSGSLTNIFLISLDRYIAVMDPLQYKVRVTNKKVVLSVLLGWLYAFIYALVILNKHLQHPKPRTMNTVTVRLRSVSKAIVPQKSETKAAKTLGGLIAIYFLCWTPYFVVSLTAETLPYNPAVLHVIYWLLYINSCINPLMYALFYPWFRISVKHILTLSILHSSSSYLNVVPHRQ</sequence>
<dbReference type="InterPro" id="IPR000276">
    <property type="entry name" value="GPCR_Rhodpsn"/>
</dbReference>
<dbReference type="GO" id="GO:0005886">
    <property type="term" value="C:plasma membrane"/>
    <property type="evidence" value="ECO:0007669"/>
    <property type="project" value="UniProtKB-SubCell"/>
</dbReference>
<keyword evidence="6 10" id="KW-0472">Membrane</keyword>
<reference evidence="12 13" key="1">
    <citation type="submission" date="2024-09" db="EMBL/GenBank/DDBJ databases">
        <title>A chromosome-level genome assembly of Gray's grenadier anchovy, Coilia grayii.</title>
        <authorList>
            <person name="Fu Z."/>
        </authorList>
    </citation>
    <scope>NUCLEOTIDE SEQUENCE [LARGE SCALE GENOMIC DNA]</scope>
    <source>
        <strain evidence="12">G4</strain>
        <tissue evidence="12">Muscle</tissue>
    </source>
</reference>
<proteinExistence type="inferred from homology"/>
<keyword evidence="8 9" id="KW-0807">Transducer</keyword>
<evidence type="ECO:0000256" key="6">
    <source>
        <dbReference type="ARBA" id="ARBA00023136"/>
    </source>
</evidence>
<keyword evidence="4 10" id="KW-1133">Transmembrane helix</keyword>
<name>A0ABD1K6F1_9TELE</name>
<dbReference type="EMBL" id="JBHFQA010000008">
    <property type="protein sequence ID" value="KAL2094473.1"/>
    <property type="molecule type" value="Genomic_DNA"/>
</dbReference>
<evidence type="ECO:0000256" key="1">
    <source>
        <dbReference type="ARBA" id="ARBA00004651"/>
    </source>
</evidence>
<dbReference type="PRINTS" id="PR00237">
    <property type="entry name" value="GPCRRHODOPSN"/>
</dbReference>
<dbReference type="Gene3D" id="1.20.1070.10">
    <property type="entry name" value="Rhodopsin 7-helix transmembrane proteins"/>
    <property type="match status" value="2"/>
</dbReference>
<dbReference type="PROSITE" id="PS00237">
    <property type="entry name" value="G_PROTEIN_RECEP_F1_1"/>
    <property type="match status" value="1"/>
</dbReference>
<feature type="transmembrane region" description="Helical" evidence="10">
    <location>
        <begin position="207"/>
        <end position="228"/>
    </location>
</feature>
<dbReference type="InterPro" id="IPR050569">
    <property type="entry name" value="TAAR"/>
</dbReference>
<dbReference type="SUPFAM" id="SSF81321">
    <property type="entry name" value="Family A G protein-coupled receptor-like"/>
    <property type="match status" value="1"/>
</dbReference>
<evidence type="ECO:0000256" key="10">
    <source>
        <dbReference type="SAM" id="Phobius"/>
    </source>
</evidence>
<comment type="caution">
    <text evidence="12">The sequence shown here is derived from an EMBL/GenBank/DDBJ whole genome shotgun (WGS) entry which is preliminary data.</text>
</comment>
<protein>
    <recommendedName>
        <fullName evidence="11">G-protein coupled receptors family 1 profile domain-containing protein</fullName>
    </recommendedName>
</protein>
<feature type="transmembrane region" description="Helical" evidence="10">
    <location>
        <begin position="100"/>
        <end position="128"/>
    </location>
</feature>
<keyword evidence="5 9" id="KW-0297">G-protein coupled receptor</keyword>
<evidence type="ECO:0000259" key="11">
    <source>
        <dbReference type="PROSITE" id="PS50262"/>
    </source>
</evidence>
<evidence type="ECO:0000256" key="9">
    <source>
        <dbReference type="RuleBase" id="RU000688"/>
    </source>
</evidence>
<evidence type="ECO:0000313" key="13">
    <source>
        <dbReference type="Proteomes" id="UP001591681"/>
    </source>
</evidence>
<dbReference type="GO" id="GO:0004930">
    <property type="term" value="F:G protein-coupled receptor activity"/>
    <property type="evidence" value="ECO:0007669"/>
    <property type="project" value="UniProtKB-KW"/>
</dbReference>
<evidence type="ECO:0000256" key="8">
    <source>
        <dbReference type="ARBA" id="ARBA00023224"/>
    </source>
</evidence>
<evidence type="ECO:0000256" key="5">
    <source>
        <dbReference type="ARBA" id="ARBA00023040"/>
    </source>
</evidence>
<dbReference type="PROSITE" id="PS50262">
    <property type="entry name" value="G_PROTEIN_RECEP_F1_2"/>
    <property type="match status" value="1"/>
</dbReference>
<dbReference type="AlphaFoldDB" id="A0ABD1K6F1"/>
<comment type="similarity">
    <text evidence="9">Belongs to the G-protein coupled receptor 1 family.</text>
</comment>
<dbReference type="InterPro" id="IPR017452">
    <property type="entry name" value="GPCR_Rhodpsn_7TM"/>
</dbReference>
<keyword evidence="2" id="KW-1003">Cell membrane</keyword>
<evidence type="ECO:0000256" key="7">
    <source>
        <dbReference type="ARBA" id="ARBA00023170"/>
    </source>
</evidence>
<evidence type="ECO:0000256" key="2">
    <source>
        <dbReference type="ARBA" id="ARBA00022475"/>
    </source>
</evidence>
<evidence type="ECO:0000256" key="3">
    <source>
        <dbReference type="ARBA" id="ARBA00022692"/>
    </source>
</evidence>
<evidence type="ECO:0000313" key="12">
    <source>
        <dbReference type="EMBL" id="KAL2094473.1"/>
    </source>
</evidence>
<organism evidence="12 13">
    <name type="scientific">Coilia grayii</name>
    <name type="common">Gray's grenadier anchovy</name>
    <dbReference type="NCBI Taxonomy" id="363190"/>
    <lineage>
        <taxon>Eukaryota</taxon>
        <taxon>Metazoa</taxon>
        <taxon>Chordata</taxon>
        <taxon>Craniata</taxon>
        <taxon>Vertebrata</taxon>
        <taxon>Euteleostomi</taxon>
        <taxon>Actinopterygii</taxon>
        <taxon>Neopterygii</taxon>
        <taxon>Teleostei</taxon>
        <taxon>Clupei</taxon>
        <taxon>Clupeiformes</taxon>
        <taxon>Clupeoidei</taxon>
        <taxon>Engraulidae</taxon>
        <taxon>Coilinae</taxon>
        <taxon>Coilia</taxon>
    </lineage>
</organism>
<dbReference type="PANTHER" id="PTHR24249">
    <property type="entry name" value="HISTAMINE RECEPTOR-RELATED G-PROTEIN COUPLED RECEPTOR"/>
    <property type="match status" value="1"/>
</dbReference>
<feature type="transmembrane region" description="Helical" evidence="10">
    <location>
        <begin position="240"/>
        <end position="263"/>
    </location>
</feature>
<dbReference type="Pfam" id="PF00001">
    <property type="entry name" value="7tm_1"/>
    <property type="match status" value="2"/>
</dbReference>
<dbReference type="Proteomes" id="UP001591681">
    <property type="component" value="Unassembled WGS sequence"/>
</dbReference>
<keyword evidence="3 9" id="KW-0812">Transmembrane</keyword>
<accession>A0ABD1K6F1</accession>
<evidence type="ECO:0000256" key="4">
    <source>
        <dbReference type="ARBA" id="ARBA00022989"/>
    </source>
</evidence>
<keyword evidence="7 9" id="KW-0675">Receptor</keyword>
<keyword evidence="13" id="KW-1185">Reference proteome</keyword>
<dbReference type="PANTHER" id="PTHR24249:SF381">
    <property type="entry name" value="TRACE AMINE ASSOCIATED RECEPTOR 19P-RELATED"/>
    <property type="match status" value="1"/>
</dbReference>
<comment type="subcellular location">
    <subcellularLocation>
        <location evidence="1">Cell membrane</location>
        <topology evidence="1">Multi-pass membrane protein</topology>
    </subcellularLocation>
</comment>
<dbReference type="SMART" id="SM01381">
    <property type="entry name" value="7TM_GPCR_Srsx"/>
    <property type="match status" value="1"/>
</dbReference>
<feature type="transmembrane region" description="Helical" evidence="10">
    <location>
        <begin position="69"/>
        <end position="88"/>
    </location>
</feature>
<feature type="domain" description="G-protein coupled receptors family 1 profile" evidence="11">
    <location>
        <begin position="49"/>
        <end position="256"/>
    </location>
</feature>